<gene>
    <name evidence="2" type="ORF">PDESU_00715</name>
</gene>
<reference evidence="2 3" key="1">
    <citation type="submission" date="2019-04" db="EMBL/GenBank/DDBJ databases">
        <authorList>
            <person name="Van Vliet M D."/>
        </authorList>
    </citation>
    <scope>NUCLEOTIDE SEQUENCE [LARGE SCALE GENOMIC DNA]</scope>
    <source>
        <strain evidence="2 3">F1</strain>
    </source>
</reference>
<evidence type="ECO:0000313" key="3">
    <source>
        <dbReference type="Proteomes" id="UP000366872"/>
    </source>
</evidence>
<feature type="region of interest" description="Disordered" evidence="1">
    <location>
        <begin position="76"/>
        <end position="95"/>
    </location>
</feature>
<dbReference type="Proteomes" id="UP000366872">
    <property type="component" value="Unassembled WGS sequence"/>
</dbReference>
<dbReference type="AlphaFoldDB" id="A0A6C2TXC2"/>
<dbReference type="Pfam" id="PF19891">
    <property type="entry name" value="DUF6364"/>
    <property type="match status" value="1"/>
</dbReference>
<protein>
    <recommendedName>
        <fullName evidence="4">Antitoxin</fullName>
    </recommendedName>
</protein>
<dbReference type="InterPro" id="IPR045944">
    <property type="entry name" value="DUF6364"/>
</dbReference>
<evidence type="ECO:0008006" key="4">
    <source>
        <dbReference type="Google" id="ProtNLM"/>
    </source>
</evidence>
<name>A0A6C2TXC2_PONDE</name>
<dbReference type="EMBL" id="CAAHFG010000001">
    <property type="protein sequence ID" value="VGO12164.1"/>
    <property type="molecule type" value="Genomic_DNA"/>
</dbReference>
<accession>A0A6C2TXC2</accession>
<sequence>MLCILTDVLGGHIVRHMNSKLTLRMDEGLIALAKAEAAQRGKSVSQMIGEFIDVLGHAEKSKGKLPPVTSSLRGVLKGSDVSEESHKKHLREKYG</sequence>
<keyword evidence="3" id="KW-1185">Reference proteome</keyword>
<proteinExistence type="predicted"/>
<evidence type="ECO:0000256" key="1">
    <source>
        <dbReference type="SAM" id="MobiDB-lite"/>
    </source>
</evidence>
<evidence type="ECO:0000313" key="2">
    <source>
        <dbReference type="EMBL" id="VGO12164.1"/>
    </source>
</evidence>
<organism evidence="2 3">
    <name type="scientific">Pontiella desulfatans</name>
    <dbReference type="NCBI Taxonomy" id="2750659"/>
    <lineage>
        <taxon>Bacteria</taxon>
        <taxon>Pseudomonadati</taxon>
        <taxon>Kiritimatiellota</taxon>
        <taxon>Kiritimatiellia</taxon>
        <taxon>Kiritimatiellales</taxon>
        <taxon>Pontiellaceae</taxon>
        <taxon>Pontiella</taxon>
    </lineage>
</organism>